<organism evidence="6 7">
    <name type="scientific">Bombilactobacillus bombi</name>
    <dbReference type="NCBI Taxonomy" id="1303590"/>
    <lineage>
        <taxon>Bacteria</taxon>
        <taxon>Bacillati</taxon>
        <taxon>Bacillota</taxon>
        <taxon>Bacilli</taxon>
        <taxon>Lactobacillales</taxon>
        <taxon>Lactobacillaceae</taxon>
        <taxon>Bombilactobacillus</taxon>
    </lineage>
</organism>
<dbReference type="EMBL" id="QOCR01000002">
    <property type="protein sequence ID" value="RHW51328.1"/>
    <property type="molecule type" value="Genomic_DNA"/>
</dbReference>
<dbReference type="Proteomes" id="UP000284109">
    <property type="component" value="Unassembled WGS sequence"/>
</dbReference>
<sequence>MEADTGIVKIDIKVLNQEAIKSAKETAKAFGNIHLNKSMNKDLESLTASTKKTTSAASSLGKEINSNNNNYSRLQDRLKTTSKYFNDLSQAQAKAGNQYQAQLSKQASLRASLTRVNNALEQQKKAIADNTKQFGTNAEQTEKARNKYQELQGEQSKLTTDFNLLNKSIGNMTPQMAIAADKANLFAKRMNKAGDTMIDIGGKATTRMTLPIVAGMGVATKAASDYQYQLADIRKEVIAQGYSADQVNAIMKRLSTETLKWSKEFGVGTKEINDGMFELVSNGYNVKQAMGMMPELLKTMTANSDKTGLSIKLTSSMLEQFGMNLGSNNAVIKNGNKIMNQMTEATHKSAMSLGDLKEISSNAGAAMHAMGISTNDFLAIAGRLKSAGIDASSVGTGLSSMITRIGTGTGLAAKDLKKYNIQMYDSNGKMRNILDVLGDMQKAYQGMTDKERQKFMYDVIGQENMKVGMTLMDANLGRYRSLSNEIKNSTGTVDKYNQTMRKTNDFTEQQFKSSLHALEIEFGQKLLPTLTPIIREMTNMVNSFSKLDNQTQQNILHAGLFAAALGPLSSILGHVTKGVGSLGKGAQFAIKLLGKGSGLTGTATIATEALASGGSAAAGLGGSLAAMAGPAAIAVAGVAGLGTALYFAIKASKEHAEKVKQHEKVLNEFGVSVDYNTQKSMRSFNKLRQSATNDLAQLDNATVGQSKKLSDDAVNKYSKMADLIINQYERVNKKGQETVNSIGVQFGTIGSQWASNINLTLTNSFNKSTQKLNQAKQTIHDILTATGGDLSKMTAEQKEAFTQATNYIQSQTSAFGIATKDQEALYKAYVTNHNKITKDYLNKDLSAADKARNKALSAAKEGYNRQSKQLETMLKNNQITKKQYNQADAALDAELERNRSKANINWINTTKAAYSHFKDTGTEYLKTKKNINDVAVQYDVTGQKKYQSVLTGNFVTRKKWIEEVKDQNAKYIADQEKSHKTIEQNLDKFEKSQETAYKQMGLNSKQAKAQAELDRQELAAETTKTASEIEKDTKAIHTSFINGLKNGSINGSEVAKQWGLDLTNSVKKINLGKYGQKTAAEFWNDFSSGSKVGYQEAKVYFQNEIDDLAKSSKGSIKNLSQADIKELQAGLSAGVISLSQLKPKFGKSIIDLFPKDLSQTSEGEIKSLKTGYKNGIISLNDLKKYFGDKIYQLFPNDLSDLSKKELKTLHDGLKNGSFSVNDLQAKYKNQLDQIYNQDLSHLGTQQINTLARGLQLGLPEAKQAMQKIQGEINKKARVNLGPIGKGNIDDLVKGFEQGKIGVKTFMKDLQKLIDKSTQLDESANGRRTTQSYADGMSDNKGAATNAANDIRTSSEANLTPTEQPTKHGNEFSEQFGQGIQDLIDNPFGAAGNVRDKAESNLAPTDMPHKHGANHSILFGQGIFDFGSSPLGISANIESGVNDNFNGGIASANNISNQLGSKKKYSSHKSNSRVKVTYDPLHLLKNGSQGMLPTATTAIVGDGYEPELISYGNGEYAISPPVPTLVHLPKFSQVFSGPETKKIQKTTAAFGVPMFANGTGGSWLNTAWDWIKKAIGDIEEWVEHPIQTWEKLINTNFDMTNFGSNSEMGAATETVEKQQTNWLKKLIEETANPPGAGVQRWRPYVERALAMLGLSTSEGMVNKVLSQIQTESGGNPSAIGGNDGLPDGNATGLMQVKPRTFAAYALPGHHNIMNGFDNILAGLNYARARYGPSLYFLGHGHGYDNGGWINRFGLYPISENNPEVVINPKKSSAVPLINEALAEVQKYQPNALTKIVLPAQEITPEMASGYRPLPANSYTNISNNTNLNNSNSTDQSLKSIDKLTDTLKQLGQTLRGDCEVNIQVDGMTISTAIFPKIQMMLNKSINVQTDRRGQHKK</sequence>
<name>A0A417ZIE5_9LACO</name>
<keyword evidence="1" id="KW-1188">Viral release from host cell</keyword>
<feature type="compositionally biased region" description="Polar residues" evidence="3">
    <location>
        <begin position="1345"/>
        <end position="1363"/>
    </location>
</feature>
<evidence type="ECO:0000259" key="4">
    <source>
        <dbReference type="Pfam" id="PF01464"/>
    </source>
</evidence>
<dbReference type="NCBIfam" id="TIGR01760">
    <property type="entry name" value="tape_meas_TP901"/>
    <property type="match status" value="1"/>
</dbReference>
<protein>
    <submittedName>
        <fullName evidence="6">Phage tail tape measure protein</fullName>
    </submittedName>
</protein>
<keyword evidence="7" id="KW-1185">Reference proteome</keyword>
<dbReference type="Pfam" id="PF01464">
    <property type="entry name" value="SLT"/>
    <property type="match status" value="1"/>
</dbReference>
<dbReference type="InterPro" id="IPR010090">
    <property type="entry name" value="Phage_tape_meas"/>
</dbReference>
<dbReference type="OrthoDB" id="2137849at2"/>
<evidence type="ECO:0000313" key="7">
    <source>
        <dbReference type="Proteomes" id="UP000284109"/>
    </source>
</evidence>
<evidence type="ECO:0000256" key="3">
    <source>
        <dbReference type="SAM" id="MobiDB-lite"/>
    </source>
</evidence>
<dbReference type="PANTHER" id="PTHR37813">
    <property type="entry name" value="FELS-2 PROPHAGE PROTEIN"/>
    <property type="match status" value="1"/>
</dbReference>
<proteinExistence type="predicted"/>
<evidence type="ECO:0000256" key="1">
    <source>
        <dbReference type="ARBA" id="ARBA00022612"/>
    </source>
</evidence>
<dbReference type="Pfam" id="PF10145">
    <property type="entry name" value="PhageMin_Tail"/>
    <property type="match status" value="1"/>
</dbReference>
<keyword evidence="2" id="KW-0175">Coiled coil</keyword>
<evidence type="ECO:0000256" key="2">
    <source>
        <dbReference type="SAM" id="Coils"/>
    </source>
</evidence>
<accession>A0A417ZIE5</accession>
<evidence type="ECO:0000313" key="6">
    <source>
        <dbReference type="EMBL" id="RHW51328.1"/>
    </source>
</evidence>
<dbReference type="CDD" id="cd13402">
    <property type="entry name" value="LT_TF-like"/>
    <property type="match status" value="1"/>
</dbReference>
<feature type="compositionally biased region" description="Polar residues" evidence="3">
    <location>
        <begin position="1319"/>
        <end position="1332"/>
    </location>
</feature>
<dbReference type="InterPro" id="IPR023346">
    <property type="entry name" value="Lysozyme-like_dom_sf"/>
</dbReference>
<comment type="caution">
    <text evidence="6">The sequence shown here is derived from an EMBL/GenBank/DDBJ whole genome shotgun (WGS) entry which is preliminary data.</text>
</comment>
<feature type="coiled-coil region" evidence="2">
    <location>
        <begin position="110"/>
        <end position="161"/>
    </location>
</feature>
<reference evidence="6 7" key="1">
    <citation type="submission" date="2018-07" db="EMBL/GenBank/DDBJ databases">
        <title>Genome sequences of six Lactobacillus spp. isolated from bumble bee guts.</title>
        <authorList>
            <person name="Motta E.V.S."/>
            <person name="Moran N.A."/>
        </authorList>
    </citation>
    <scope>NUCLEOTIDE SEQUENCE [LARGE SCALE GENOMIC DNA]</scope>
    <source>
        <strain evidence="6 7">BI-1.1</strain>
    </source>
</reference>
<gene>
    <name evidence="6" type="ORF">DS831_04720</name>
</gene>
<feature type="domain" description="Transglycosylase SLT" evidence="4">
    <location>
        <begin position="1666"/>
        <end position="1729"/>
    </location>
</feature>
<feature type="domain" description="Phage tail tape measure protein" evidence="5">
    <location>
        <begin position="257"/>
        <end position="461"/>
    </location>
</feature>
<dbReference type="SUPFAM" id="SSF53955">
    <property type="entry name" value="Lysozyme-like"/>
    <property type="match status" value="1"/>
</dbReference>
<dbReference type="RefSeq" id="WP_118900887.1">
    <property type="nucleotide sequence ID" value="NZ_QOCR01000002.1"/>
</dbReference>
<dbReference type="PANTHER" id="PTHR37813:SF1">
    <property type="entry name" value="FELS-2 PROPHAGE PROTEIN"/>
    <property type="match status" value="1"/>
</dbReference>
<dbReference type="InterPro" id="IPR008258">
    <property type="entry name" value="Transglycosylase_SLT_dom_1"/>
</dbReference>
<evidence type="ECO:0000259" key="5">
    <source>
        <dbReference type="Pfam" id="PF10145"/>
    </source>
</evidence>
<feature type="region of interest" description="Disordered" evidence="3">
    <location>
        <begin position="1319"/>
        <end position="1371"/>
    </location>
</feature>